<dbReference type="InterPro" id="IPR029062">
    <property type="entry name" value="Class_I_gatase-like"/>
</dbReference>
<organism evidence="7 8">
    <name type="scientific">Thermodesulfovibrio aggregans</name>
    <dbReference type="NCBI Taxonomy" id="86166"/>
    <lineage>
        <taxon>Bacteria</taxon>
        <taxon>Pseudomonadati</taxon>
        <taxon>Nitrospirota</taxon>
        <taxon>Thermodesulfovibrionia</taxon>
        <taxon>Thermodesulfovibrionales</taxon>
        <taxon>Thermodesulfovibrionaceae</taxon>
        <taxon>Thermodesulfovibrio</taxon>
    </lineage>
</organism>
<dbReference type="InterPro" id="IPR002586">
    <property type="entry name" value="CobQ/CobB/MinD/ParA_Nub-bd_dom"/>
</dbReference>
<dbReference type="PROSITE" id="PS51274">
    <property type="entry name" value="GATASE_COBBQ"/>
    <property type="match status" value="1"/>
</dbReference>
<dbReference type="InterPro" id="IPR047045">
    <property type="entry name" value="CobQ_N"/>
</dbReference>
<proteinExistence type="inferred from homology"/>
<dbReference type="UniPathway" id="UPA00148"/>
<dbReference type="Proteomes" id="UP000242288">
    <property type="component" value="Unassembled WGS sequence"/>
</dbReference>
<name>A0A2J6WKZ1_9BACT</name>
<feature type="domain" description="CobB/CobQ-like glutamine amidotransferase" evidence="6">
    <location>
        <begin position="254"/>
        <end position="449"/>
    </location>
</feature>
<feature type="active site" evidence="4">
    <location>
        <position position="443"/>
    </location>
</feature>
<dbReference type="GO" id="GO:0015420">
    <property type="term" value="F:ABC-type vitamin B12 transporter activity"/>
    <property type="evidence" value="ECO:0007669"/>
    <property type="project" value="UniProtKB-UniRule"/>
</dbReference>
<comment type="caution">
    <text evidence="7">The sequence shown here is derived from an EMBL/GenBank/DDBJ whole genome shotgun (WGS) entry which is preliminary data.</text>
</comment>
<dbReference type="GO" id="GO:0009236">
    <property type="term" value="P:cobalamin biosynthetic process"/>
    <property type="evidence" value="ECO:0007669"/>
    <property type="project" value="UniProtKB-UniRule"/>
</dbReference>
<comment type="similarity">
    <text evidence="4">Belongs to the CobB/CobQ family. CobQ subfamily.</text>
</comment>
<evidence type="ECO:0000259" key="6">
    <source>
        <dbReference type="Pfam" id="PF07685"/>
    </source>
</evidence>
<dbReference type="CDD" id="cd05389">
    <property type="entry name" value="CobQ_N"/>
    <property type="match status" value="1"/>
</dbReference>
<feature type="domain" description="CobQ/CobB/MinD/ParA nucleotide binding" evidence="5">
    <location>
        <begin position="5"/>
        <end position="237"/>
    </location>
</feature>
<dbReference type="Gene3D" id="3.40.50.300">
    <property type="entry name" value="P-loop containing nucleotide triphosphate hydrolases"/>
    <property type="match status" value="1"/>
</dbReference>
<protein>
    <recommendedName>
        <fullName evidence="4">Cobyric acid synthase</fullName>
    </recommendedName>
</protein>
<evidence type="ECO:0000313" key="8">
    <source>
        <dbReference type="Proteomes" id="UP000242288"/>
    </source>
</evidence>
<dbReference type="GO" id="GO:0003824">
    <property type="term" value="F:catalytic activity"/>
    <property type="evidence" value="ECO:0007669"/>
    <property type="project" value="InterPro"/>
</dbReference>
<dbReference type="PANTHER" id="PTHR21343">
    <property type="entry name" value="DETHIOBIOTIN SYNTHETASE"/>
    <property type="match status" value="1"/>
</dbReference>
<sequence length="504" mass="56766">MAKLLMIQGTSSNCGKSLLVTALCRIAKQRGIKVAPFKAQNMSLQSFVTEDGGEIALAQAIQAEAAGIVPLIHMNPILLKPAGQQGTQVVVHGKLYKTLKLNDFYWEKKKLWDAVKISLDYLTKEYELLIIEGAGSPAEINLIENDIVNMAVADYLKAPVLIVGDIDRGGVFASIYGTVKLLEEYDHLIKGFIINKFRGYIDILSPGIKKLEEMIKKPCVGVIPYIHETGIADEDGISLRLSNSFILKSDAAVKIVVLKLRYISNFSDFEPLRFEPDVELVYSLRKEDLINADIIIIPGSKNTFEDLTLLKQLKIDEILKELAKNKVEIIGICGGFQMLGEKLIDPYMVESSFFDLCMTEGRCHKEINGIGLLPVKTVFYPDKITTQVEGYLCSEPLIKITGYEIHKGISYGPMRLFKIKRKSTGQILFDGIVCENVWGTYIHGLFENDSLRRWLINRHRIKKGLNPIEYTFSWKKLKESFLDSISEIVEKHINMDKIWEIAGI</sequence>
<dbReference type="InterPro" id="IPR011698">
    <property type="entry name" value="GATase_3"/>
</dbReference>
<evidence type="ECO:0000256" key="2">
    <source>
        <dbReference type="ARBA" id="ARBA00022573"/>
    </source>
</evidence>
<evidence type="ECO:0000256" key="1">
    <source>
        <dbReference type="ARBA" id="ARBA00004953"/>
    </source>
</evidence>
<dbReference type="Pfam" id="PF07685">
    <property type="entry name" value="GATase_3"/>
    <property type="match status" value="1"/>
</dbReference>
<evidence type="ECO:0000259" key="5">
    <source>
        <dbReference type="Pfam" id="PF01656"/>
    </source>
</evidence>
<dbReference type="SUPFAM" id="SSF52317">
    <property type="entry name" value="Class I glutamine amidotransferase-like"/>
    <property type="match status" value="1"/>
</dbReference>
<dbReference type="InterPro" id="IPR033949">
    <property type="entry name" value="CobQ_GATase1"/>
</dbReference>
<dbReference type="Gene3D" id="3.40.50.880">
    <property type="match status" value="1"/>
</dbReference>
<dbReference type="SUPFAM" id="SSF52540">
    <property type="entry name" value="P-loop containing nucleoside triphosphate hydrolases"/>
    <property type="match status" value="1"/>
</dbReference>
<dbReference type="InterPro" id="IPR004459">
    <property type="entry name" value="CobQ_synth"/>
</dbReference>
<keyword evidence="3 4" id="KW-0315">Glutamine amidotransferase</keyword>
<evidence type="ECO:0000256" key="3">
    <source>
        <dbReference type="ARBA" id="ARBA00022962"/>
    </source>
</evidence>
<dbReference type="NCBIfam" id="TIGR00313">
    <property type="entry name" value="cobQ"/>
    <property type="match status" value="1"/>
</dbReference>
<evidence type="ECO:0000256" key="4">
    <source>
        <dbReference type="HAMAP-Rule" id="MF_00028"/>
    </source>
</evidence>
<feature type="active site" description="Nucleophile" evidence="4">
    <location>
        <position position="333"/>
    </location>
</feature>
<dbReference type="NCBIfam" id="NF001989">
    <property type="entry name" value="PRK00784.1"/>
    <property type="match status" value="1"/>
</dbReference>
<evidence type="ECO:0000313" key="7">
    <source>
        <dbReference type="EMBL" id="PMP71030.1"/>
    </source>
</evidence>
<dbReference type="CDD" id="cd01750">
    <property type="entry name" value="GATase1_CobQ"/>
    <property type="match status" value="1"/>
</dbReference>
<comment type="pathway">
    <text evidence="1 4">Cofactor biosynthesis; adenosylcobalamin biosynthesis.</text>
</comment>
<dbReference type="PANTHER" id="PTHR21343:SF1">
    <property type="entry name" value="COBYRIC ACID SYNTHASE"/>
    <property type="match status" value="1"/>
</dbReference>
<gene>
    <name evidence="4" type="primary">cobQ</name>
    <name evidence="7" type="ORF">C0186_04285</name>
</gene>
<dbReference type="InterPro" id="IPR027417">
    <property type="entry name" value="P-loop_NTPase"/>
</dbReference>
<reference evidence="7 8" key="1">
    <citation type="submission" date="2018-01" db="EMBL/GenBank/DDBJ databases">
        <title>Metagenomic assembled genomes from two thermal pools in the Uzon Caldera, Kamchatka, Russia.</title>
        <authorList>
            <person name="Wilkins L."/>
            <person name="Ettinger C."/>
        </authorList>
    </citation>
    <scope>NUCLEOTIDE SEQUENCE [LARGE SCALE GENOMIC DNA]</scope>
    <source>
        <strain evidence="7">ZAV-04</strain>
    </source>
</reference>
<dbReference type="Pfam" id="PF01656">
    <property type="entry name" value="CbiA"/>
    <property type="match status" value="1"/>
</dbReference>
<dbReference type="HAMAP" id="MF_00028">
    <property type="entry name" value="CobQ"/>
    <property type="match status" value="1"/>
</dbReference>
<accession>A0A2J6WKZ1</accession>
<dbReference type="AlphaFoldDB" id="A0A2J6WKZ1"/>
<dbReference type="EMBL" id="PNIO01000035">
    <property type="protein sequence ID" value="PMP71030.1"/>
    <property type="molecule type" value="Genomic_DNA"/>
</dbReference>
<keyword evidence="2 4" id="KW-0169">Cobalamin biosynthesis</keyword>
<comment type="function">
    <text evidence="4">Catalyzes amidations at positions B, D, E, and G on adenosylcobyrinic A,C-diamide. NH(2) groups are provided by glutamine, and one molecule of ATP is hydrogenolyzed for each amidation.</text>
</comment>